<evidence type="ECO:0000313" key="1">
    <source>
        <dbReference type="EMBL" id="JAH91492.1"/>
    </source>
</evidence>
<accession>A0A0E9WMB9</accession>
<reference evidence="1" key="2">
    <citation type="journal article" date="2015" name="Fish Shellfish Immunol.">
        <title>Early steps in the European eel (Anguilla anguilla)-Vibrio vulnificus interaction in the gills: Role of the RtxA13 toxin.</title>
        <authorList>
            <person name="Callol A."/>
            <person name="Pajuelo D."/>
            <person name="Ebbesson L."/>
            <person name="Teles M."/>
            <person name="MacKenzie S."/>
            <person name="Amaro C."/>
        </authorList>
    </citation>
    <scope>NUCLEOTIDE SEQUENCE</scope>
</reference>
<proteinExistence type="predicted"/>
<organism evidence="1">
    <name type="scientific">Anguilla anguilla</name>
    <name type="common">European freshwater eel</name>
    <name type="synonym">Muraena anguilla</name>
    <dbReference type="NCBI Taxonomy" id="7936"/>
    <lineage>
        <taxon>Eukaryota</taxon>
        <taxon>Metazoa</taxon>
        <taxon>Chordata</taxon>
        <taxon>Craniata</taxon>
        <taxon>Vertebrata</taxon>
        <taxon>Euteleostomi</taxon>
        <taxon>Actinopterygii</taxon>
        <taxon>Neopterygii</taxon>
        <taxon>Teleostei</taxon>
        <taxon>Anguilliformes</taxon>
        <taxon>Anguillidae</taxon>
        <taxon>Anguilla</taxon>
    </lineage>
</organism>
<dbReference type="AlphaFoldDB" id="A0A0E9WMB9"/>
<sequence length="64" mass="7670">MFQPTAFISKMMLNAEYLEHRSFLNVVTEFFRSVPSFLNPKRKEISFFFDIYTFSPTRHVVISE</sequence>
<protein>
    <submittedName>
        <fullName evidence="1">Uncharacterized protein</fullName>
    </submittedName>
</protein>
<reference evidence="1" key="1">
    <citation type="submission" date="2014-11" db="EMBL/GenBank/DDBJ databases">
        <authorList>
            <person name="Amaro Gonzalez C."/>
        </authorList>
    </citation>
    <scope>NUCLEOTIDE SEQUENCE</scope>
</reference>
<name>A0A0E9WMB9_ANGAN</name>
<dbReference type="EMBL" id="GBXM01017085">
    <property type="protein sequence ID" value="JAH91492.1"/>
    <property type="molecule type" value="Transcribed_RNA"/>
</dbReference>